<comment type="caution">
    <text evidence="9">The sequence shown here is derived from an EMBL/GenBank/DDBJ whole genome shotgun (WGS) entry which is preliminary data.</text>
</comment>
<dbReference type="RefSeq" id="WP_047762190.1">
    <property type="nucleotide sequence ID" value="NZ_LAQL01000002.1"/>
</dbReference>
<evidence type="ECO:0000256" key="7">
    <source>
        <dbReference type="ARBA" id="ARBA00023239"/>
    </source>
</evidence>
<dbReference type="OrthoDB" id="9772497at2"/>
<evidence type="ECO:0000256" key="6">
    <source>
        <dbReference type="ARBA" id="ARBA00022898"/>
    </source>
</evidence>
<dbReference type="Proteomes" id="UP000035444">
    <property type="component" value="Unassembled WGS sequence"/>
</dbReference>
<dbReference type="GO" id="GO:0036088">
    <property type="term" value="P:D-serine catabolic process"/>
    <property type="evidence" value="ECO:0007669"/>
    <property type="project" value="TreeGrafter"/>
</dbReference>
<organism evidence="9 10">
    <name type="scientific">Kiloniella spongiae</name>
    <dbReference type="NCBI Taxonomy" id="1489064"/>
    <lineage>
        <taxon>Bacteria</taxon>
        <taxon>Pseudomonadati</taxon>
        <taxon>Pseudomonadota</taxon>
        <taxon>Alphaproteobacteria</taxon>
        <taxon>Rhodospirillales</taxon>
        <taxon>Kiloniellaceae</taxon>
        <taxon>Kiloniella</taxon>
    </lineage>
</organism>
<dbReference type="InterPro" id="IPR026956">
    <property type="entry name" value="D-ser_dehydrat-like_dom"/>
</dbReference>
<dbReference type="Pfam" id="PF14031">
    <property type="entry name" value="D-ser_dehydrat"/>
    <property type="match status" value="1"/>
</dbReference>
<comment type="cofactor">
    <cofactor evidence="2">
        <name>Zn(2+)</name>
        <dbReference type="ChEBI" id="CHEBI:29105"/>
    </cofactor>
</comment>
<dbReference type="STRING" id="1489064.WH96_00510"/>
<reference evidence="9 10" key="1">
    <citation type="submission" date="2015-03" db="EMBL/GenBank/DDBJ databases">
        <title>Genome Sequence of Kiloniella spongiae MEBiC09566, isolated from a marine sponge.</title>
        <authorList>
            <person name="Shao Z."/>
            <person name="Wang L."/>
            <person name="Li X."/>
        </authorList>
    </citation>
    <scope>NUCLEOTIDE SEQUENCE [LARGE SCALE GENOMIC DNA]</scope>
    <source>
        <strain evidence="9 10">MEBiC09566</strain>
    </source>
</reference>
<dbReference type="PANTHER" id="PTHR28004">
    <property type="entry name" value="ZGC:162816-RELATED"/>
    <property type="match status" value="1"/>
</dbReference>
<accession>A0A0H2MMS1</accession>
<dbReference type="AlphaFoldDB" id="A0A0H2MMS1"/>
<dbReference type="SMART" id="SM01119">
    <property type="entry name" value="D-ser_dehydrat"/>
    <property type="match status" value="1"/>
</dbReference>
<comment type="similarity">
    <text evidence="3">Belongs to the DSD1 family.</text>
</comment>
<dbReference type="Gene3D" id="2.40.37.20">
    <property type="entry name" value="D-serine dehydratase-like domain"/>
    <property type="match status" value="1"/>
</dbReference>
<dbReference type="GO" id="GO:0008721">
    <property type="term" value="F:D-serine ammonia-lyase activity"/>
    <property type="evidence" value="ECO:0007669"/>
    <property type="project" value="TreeGrafter"/>
</dbReference>
<gene>
    <name evidence="9" type="ORF">WH96_00510</name>
</gene>
<dbReference type="Gene3D" id="3.20.20.10">
    <property type="entry name" value="Alanine racemase"/>
    <property type="match status" value="1"/>
</dbReference>
<keyword evidence="5" id="KW-0862">Zinc</keyword>
<comment type="cofactor">
    <cofactor evidence="1">
        <name>pyridoxal 5'-phosphate</name>
        <dbReference type="ChEBI" id="CHEBI:597326"/>
    </cofactor>
</comment>
<proteinExistence type="inferred from homology"/>
<keyword evidence="10" id="KW-1185">Reference proteome</keyword>
<feature type="domain" description="D-serine dehydratase-like" evidence="8">
    <location>
        <begin position="255"/>
        <end position="361"/>
    </location>
</feature>
<evidence type="ECO:0000313" key="9">
    <source>
        <dbReference type="EMBL" id="KLN62062.1"/>
    </source>
</evidence>
<dbReference type="FunFam" id="3.20.20.10:FF:000016">
    <property type="entry name" value="D-serine dehydratase"/>
    <property type="match status" value="1"/>
</dbReference>
<evidence type="ECO:0000256" key="2">
    <source>
        <dbReference type="ARBA" id="ARBA00001947"/>
    </source>
</evidence>
<dbReference type="PANTHER" id="PTHR28004:SF2">
    <property type="entry name" value="D-SERINE DEHYDRATASE"/>
    <property type="match status" value="1"/>
</dbReference>
<sequence length="376" mass="40555">MPFDTLNTPALLLDKDVFEENCRVMQERVQEAEIKLRPHMKTAKALEAYHCATKDGFGGITVSTLAEADFFASGGVTDILYGVGIVPSKLSQAQRVQDKGVKLTLITDNPDAISLLDDEAKRLETTFPVLIEIDSGGRRGGVLANSQEFLNLAQAITASQCLSLEGVMTHAGHSYHVSTPEEIADIAEQEREAVVGASERLLKAGFPCPVVSAGSTPTAVFAKSYEGLTEIRPGVYMFGDVDQMFIGACKQNEIAATVLASVIGHNKTAKRLLIDAGGLALSKDISASEFSSHTGYGLVCWPDGDVIEELYVESVHQEHGLVASVSGDLPYDKFPVGSRLRILPIHTCMTCAGFSHYDVHSAEGELLGKWGRVNRW</sequence>
<evidence type="ECO:0000313" key="10">
    <source>
        <dbReference type="Proteomes" id="UP000035444"/>
    </source>
</evidence>
<keyword evidence="7" id="KW-0456">Lyase</keyword>
<dbReference type="InterPro" id="IPR051466">
    <property type="entry name" value="D-amino_acid_metab_enzyme"/>
</dbReference>
<dbReference type="GO" id="GO:0046872">
    <property type="term" value="F:metal ion binding"/>
    <property type="evidence" value="ECO:0007669"/>
    <property type="project" value="UniProtKB-KW"/>
</dbReference>
<evidence type="ECO:0000259" key="8">
    <source>
        <dbReference type="SMART" id="SM01119"/>
    </source>
</evidence>
<dbReference type="SUPFAM" id="SSF51419">
    <property type="entry name" value="PLP-binding barrel"/>
    <property type="match status" value="1"/>
</dbReference>
<evidence type="ECO:0000256" key="5">
    <source>
        <dbReference type="ARBA" id="ARBA00022833"/>
    </source>
</evidence>
<evidence type="ECO:0000256" key="1">
    <source>
        <dbReference type="ARBA" id="ARBA00001933"/>
    </source>
</evidence>
<dbReference type="Pfam" id="PF01168">
    <property type="entry name" value="Ala_racemase_N"/>
    <property type="match status" value="1"/>
</dbReference>
<evidence type="ECO:0000256" key="4">
    <source>
        <dbReference type="ARBA" id="ARBA00022723"/>
    </source>
</evidence>
<evidence type="ECO:0000256" key="3">
    <source>
        <dbReference type="ARBA" id="ARBA00005323"/>
    </source>
</evidence>
<protein>
    <recommendedName>
        <fullName evidence="8">D-serine dehydratase-like domain-containing protein</fullName>
    </recommendedName>
</protein>
<dbReference type="InterPro" id="IPR029066">
    <property type="entry name" value="PLP-binding_barrel"/>
</dbReference>
<dbReference type="EMBL" id="LAQL01000002">
    <property type="protein sequence ID" value="KLN62062.1"/>
    <property type="molecule type" value="Genomic_DNA"/>
</dbReference>
<dbReference type="InterPro" id="IPR042208">
    <property type="entry name" value="D-ser_dehydrat-like_sf"/>
</dbReference>
<keyword evidence="4" id="KW-0479">Metal-binding</keyword>
<dbReference type="InterPro" id="IPR001608">
    <property type="entry name" value="Ala_racemase_N"/>
</dbReference>
<keyword evidence="6" id="KW-0663">Pyridoxal phosphate</keyword>
<name>A0A0H2MMS1_9PROT</name>